<comment type="caution">
    <text evidence="2">The sequence shown here is derived from an EMBL/GenBank/DDBJ whole genome shotgun (WGS) entry which is preliminary data.</text>
</comment>
<sequence>MCILHIWLFSTCKHSCRSKTICDAAIREQRLAEANCGGCWPRKPRRVCTLQVRTHFDSSPCRPCQRASREAVDREARRRTRAREEDRQVAERYGWKGHAAANGGSSGAKGRRDSFISSGLYRETVKILPSSEYKESMPPPSSCNMVAEKSRPNVDHCRNTEQQHQKKKGQLIAHALSGREVMGSHQGNRNQCHHPNPSPRLYPTILEAFLIGE</sequence>
<feature type="signal peptide" evidence="1">
    <location>
        <begin position="1"/>
        <end position="18"/>
    </location>
</feature>
<accession>A0ABR3XXV3</accession>
<feature type="chain" id="PRO_5047364963" evidence="1">
    <location>
        <begin position="19"/>
        <end position="213"/>
    </location>
</feature>
<organism evidence="2 3">
    <name type="scientific">Phialemonium thermophilum</name>
    <dbReference type="NCBI Taxonomy" id="223376"/>
    <lineage>
        <taxon>Eukaryota</taxon>
        <taxon>Fungi</taxon>
        <taxon>Dikarya</taxon>
        <taxon>Ascomycota</taxon>
        <taxon>Pezizomycotina</taxon>
        <taxon>Sordariomycetes</taxon>
        <taxon>Sordariomycetidae</taxon>
        <taxon>Cephalothecales</taxon>
        <taxon>Cephalothecaceae</taxon>
        <taxon>Phialemonium</taxon>
    </lineage>
</organism>
<keyword evidence="3" id="KW-1185">Reference proteome</keyword>
<evidence type="ECO:0000313" key="2">
    <source>
        <dbReference type="EMBL" id="KAL1880515.1"/>
    </source>
</evidence>
<dbReference type="EMBL" id="JAZHXJ010000032">
    <property type="protein sequence ID" value="KAL1880515.1"/>
    <property type="molecule type" value="Genomic_DNA"/>
</dbReference>
<dbReference type="Proteomes" id="UP001586593">
    <property type="component" value="Unassembled WGS sequence"/>
</dbReference>
<gene>
    <name evidence="2" type="ORF">VTK73DRAFT_5715</name>
</gene>
<keyword evidence="1" id="KW-0732">Signal</keyword>
<reference evidence="2 3" key="1">
    <citation type="journal article" date="2024" name="Commun. Biol.">
        <title>Comparative genomic analysis of thermophilic fungi reveals convergent evolutionary adaptations and gene losses.</title>
        <authorList>
            <person name="Steindorff A.S."/>
            <person name="Aguilar-Pontes M.V."/>
            <person name="Robinson A.J."/>
            <person name="Andreopoulos B."/>
            <person name="LaButti K."/>
            <person name="Kuo A."/>
            <person name="Mondo S."/>
            <person name="Riley R."/>
            <person name="Otillar R."/>
            <person name="Haridas S."/>
            <person name="Lipzen A."/>
            <person name="Grimwood J."/>
            <person name="Schmutz J."/>
            <person name="Clum A."/>
            <person name="Reid I.D."/>
            <person name="Moisan M.C."/>
            <person name="Butler G."/>
            <person name="Nguyen T.T.M."/>
            <person name="Dewar K."/>
            <person name="Conant G."/>
            <person name="Drula E."/>
            <person name="Henrissat B."/>
            <person name="Hansel C."/>
            <person name="Singer S."/>
            <person name="Hutchinson M.I."/>
            <person name="de Vries R.P."/>
            <person name="Natvig D.O."/>
            <person name="Powell A.J."/>
            <person name="Tsang A."/>
            <person name="Grigoriev I.V."/>
        </authorList>
    </citation>
    <scope>NUCLEOTIDE SEQUENCE [LARGE SCALE GENOMIC DNA]</scope>
    <source>
        <strain evidence="2 3">ATCC 24622</strain>
    </source>
</reference>
<evidence type="ECO:0000313" key="3">
    <source>
        <dbReference type="Proteomes" id="UP001586593"/>
    </source>
</evidence>
<proteinExistence type="predicted"/>
<protein>
    <submittedName>
        <fullName evidence="2">Uncharacterized protein</fullName>
    </submittedName>
</protein>
<evidence type="ECO:0000256" key="1">
    <source>
        <dbReference type="SAM" id="SignalP"/>
    </source>
</evidence>
<name>A0ABR3XXV3_9PEZI</name>